<dbReference type="STRING" id="4565.A0A3B5Y3B5"/>
<keyword evidence="4" id="KW-1185">Reference proteome</keyword>
<dbReference type="OMA" id="MECQEDD"/>
<reference evidence="3" key="2">
    <citation type="submission" date="2018-10" db="UniProtKB">
        <authorList>
            <consortium name="EnsemblPlants"/>
        </authorList>
    </citation>
    <scope>IDENTIFICATION</scope>
</reference>
<organism evidence="3">
    <name type="scientific">Triticum aestivum</name>
    <name type="common">Wheat</name>
    <dbReference type="NCBI Taxonomy" id="4565"/>
    <lineage>
        <taxon>Eukaryota</taxon>
        <taxon>Viridiplantae</taxon>
        <taxon>Streptophyta</taxon>
        <taxon>Embryophyta</taxon>
        <taxon>Tracheophyta</taxon>
        <taxon>Spermatophyta</taxon>
        <taxon>Magnoliopsida</taxon>
        <taxon>Liliopsida</taxon>
        <taxon>Poales</taxon>
        <taxon>Poaceae</taxon>
        <taxon>BOP clade</taxon>
        <taxon>Pooideae</taxon>
        <taxon>Triticodae</taxon>
        <taxon>Triticeae</taxon>
        <taxon>Triticinae</taxon>
        <taxon>Triticum</taxon>
    </lineage>
</organism>
<gene>
    <name evidence="3" type="primary">LOC123060560</name>
</gene>
<proteinExistence type="predicted"/>
<dbReference type="AlphaFoldDB" id="A0A3B5Y3B5"/>
<feature type="coiled-coil region" evidence="1">
    <location>
        <begin position="34"/>
        <end position="85"/>
    </location>
</feature>
<evidence type="ECO:0000313" key="4">
    <source>
        <dbReference type="Proteomes" id="UP000019116"/>
    </source>
</evidence>
<dbReference type="Gramene" id="TraesCS1A02G308000.2">
    <property type="protein sequence ID" value="TraesCS1A02G308000.2"/>
    <property type="gene ID" value="TraesCS1A02G308000"/>
</dbReference>
<dbReference type="GeneID" id="123060560"/>
<feature type="compositionally biased region" description="Basic and acidic residues" evidence="2">
    <location>
        <begin position="169"/>
        <end position="183"/>
    </location>
</feature>
<evidence type="ECO:0008006" key="5">
    <source>
        <dbReference type="Google" id="ProtNLM"/>
    </source>
</evidence>
<dbReference type="PANTHER" id="PTHR15157">
    <property type="entry name" value="UV RADIATION RESISTANCE-ASSOCIATED GENE PROTEIN"/>
    <property type="match status" value="1"/>
</dbReference>
<dbReference type="Proteomes" id="UP000019116">
    <property type="component" value="Chromosome 1A"/>
</dbReference>
<evidence type="ECO:0000256" key="1">
    <source>
        <dbReference type="SAM" id="Coils"/>
    </source>
</evidence>
<dbReference type="RefSeq" id="XP_044339299.1">
    <property type="nucleotide sequence ID" value="XM_044483364.1"/>
</dbReference>
<dbReference type="Gramene" id="TraesPARA_EIv1.0_0030740.1">
    <property type="protein sequence ID" value="TraesPARA_EIv1.0_0030740.1.CDS"/>
    <property type="gene ID" value="TraesPARA_EIv1.0_0030740"/>
</dbReference>
<dbReference type="Gramene" id="TraesSYM1A03G00138750.1">
    <property type="protein sequence ID" value="TraesSYM1A03G00138750.1"/>
    <property type="gene ID" value="TraesSYM1A03G00138750"/>
</dbReference>
<dbReference type="Gramene" id="TraesLAC1A03G00138090.1">
    <property type="protein sequence ID" value="TraesLAC1A03G00138090.1"/>
    <property type="gene ID" value="TraesLAC1A03G00138090"/>
</dbReference>
<dbReference type="Gramene" id="TraesJUL1A03G00135070.1">
    <property type="protein sequence ID" value="TraesJUL1A03G00135070.1"/>
    <property type="gene ID" value="TraesJUL1A03G00135070"/>
</dbReference>
<dbReference type="Gramene" id="TraesJAG1A03G00134940.1">
    <property type="protein sequence ID" value="TraesJAG1A03G00134940.1"/>
    <property type="gene ID" value="TraesJAG1A03G00134940"/>
</dbReference>
<evidence type="ECO:0000256" key="2">
    <source>
        <dbReference type="SAM" id="MobiDB-lite"/>
    </source>
</evidence>
<dbReference type="Gramene" id="TraesSTA1A03G00135830.1">
    <property type="protein sequence ID" value="TraesSTA1A03G00135830.1"/>
    <property type="gene ID" value="TraesSTA1A03G00135830"/>
</dbReference>
<feature type="region of interest" description="Disordered" evidence="2">
    <location>
        <begin position="169"/>
        <end position="194"/>
    </location>
</feature>
<reference evidence="3" key="1">
    <citation type="submission" date="2018-08" db="EMBL/GenBank/DDBJ databases">
        <authorList>
            <person name="Rossello M."/>
        </authorList>
    </citation>
    <scope>NUCLEOTIDE SEQUENCE [LARGE SCALE GENOMIC DNA]</scope>
    <source>
        <strain evidence="3">cv. Chinese Spring</strain>
    </source>
</reference>
<protein>
    <recommendedName>
        <fullName evidence="5">UV radiation resistance-associated gene protein</fullName>
    </recommendedName>
</protein>
<keyword evidence="1" id="KW-0175">Coiled coil</keyword>
<dbReference type="GO" id="GO:0000323">
    <property type="term" value="C:lytic vacuole"/>
    <property type="evidence" value="ECO:0000318"/>
    <property type="project" value="GO_Central"/>
</dbReference>
<dbReference type="Gramene" id="TraesNOR1A03G00136280.1">
    <property type="protein sequence ID" value="TraesNOR1A03G00136280.1"/>
    <property type="gene ID" value="TraesNOR1A03G00136280"/>
</dbReference>
<dbReference type="Gramene" id="TraesARI1A03G00137230.1">
    <property type="protein sequence ID" value="TraesARI1A03G00137230.1"/>
    <property type="gene ID" value="TraesARI1A03G00137230"/>
</dbReference>
<dbReference type="OrthoDB" id="72772at2759"/>
<sequence length="361" mass="40236">MSARAGPDPNSEKSVAWPDLRGSLERAGALAAELAAAAEERARLARRLEAALEVRRESVRQGAALDELSRRLERRRARADELAVARRRAAEGVERRKEQMQAQIERVLPLSRALAAAHRQVQEAKELKSAEKARLGDLQRLLRTRQQSMVAQVAALYPVRVFRDLPAAENHHSRTNGECRTPSEENGALPQEMNGNGRHLLSIIKSPHVGPLTFFGWQIGKPKTKQPSYSHKELQRSAAVLGYAAHAVLLIASYLDIPLRYPLRFGGSRSYVGDRLPSAEASSMGSTEHRRVGSADSKLTDYPLFLEYQDDSTKASYAIHLLQKDTEQLLNYIGAESSGRNAFGNLRELIRIVQSDEYLYI</sequence>
<dbReference type="GO" id="GO:0035493">
    <property type="term" value="P:SNARE complex assembly"/>
    <property type="evidence" value="ECO:0000318"/>
    <property type="project" value="GO_Central"/>
</dbReference>
<dbReference type="Gramene" id="TraesMAC1A03G00136630.1">
    <property type="protein sequence ID" value="TraesMAC1A03G00136630.1"/>
    <property type="gene ID" value="TraesMAC1A03G00136630"/>
</dbReference>
<accession>A0A3B5Y3B5</accession>
<feature type="coiled-coil region" evidence="1">
    <location>
        <begin position="114"/>
        <end position="141"/>
    </location>
</feature>
<name>A0A3B5Y3B5_WHEAT</name>
<dbReference type="GO" id="GO:0000149">
    <property type="term" value="F:SNARE binding"/>
    <property type="evidence" value="ECO:0000318"/>
    <property type="project" value="GO_Central"/>
</dbReference>
<evidence type="ECO:0000313" key="3">
    <source>
        <dbReference type="EnsemblPlants" id="TraesCS1A02G308000.2"/>
    </source>
</evidence>
<dbReference type="PANTHER" id="PTHR15157:SF22">
    <property type="entry name" value="UV RADIATION RESISTANCE-ASSOCIATED GENE PROTEIN"/>
    <property type="match status" value="1"/>
</dbReference>
<dbReference type="GO" id="GO:0005768">
    <property type="term" value="C:endosome"/>
    <property type="evidence" value="ECO:0000318"/>
    <property type="project" value="GO_Central"/>
</dbReference>
<dbReference type="Gramene" id="TraesCS1A03G0764600.2">
    <property type="protein sequence ID" value="TraesCS1A03G0764600.2.CDS"/>
    <property type="gene ID" value="TraesCS1A03G0764600"/>
</dbReference>
<dbReference type="SMR" id="A0A3B5Y3B5"/>
<dbReference type="EnsemblPlants" id="TraesCS1A02G308000.2">
    <property type="protein sequence ID" value="TraesCS1A02G308000.2"/>
    <property type="gene ID" value="TraesCS1A02G308000"/>
</dbReference>